<dbReference type="RefSeq" id="WP_177102235.1">
    <property type="nucleotide sequence ID" value="NZ_JACAQB010000006.1"/>
</dbReference>
<feature type="region of interest" description="Disordered" evidence="1">
    <location>
        <begin position="1"/>
        <end position="24"/>
    </location>
</feature>
<feature type="domain" description="ChrR-like cupin" evidence="2">
    <location>
        <begin position="9"/>
        <end position="111"/>
    </location>
</feature>
<dbReference type="CDD" id="cd20303">
    <property type="entry name" value="cupin_ChrR_1"/>
    <property type="match status" value="1"/>
</dbReference>
<dbReference type="Proteomes" id="UP000539985">
    <property type="component" value="Unassembled WGS sequence"/>
</dbReference>
<evidence type="ECO:0000259" key="2">
    <source>
        <dbReference type="Pfam" id="PF12973"/>
    </source>
</evidence>
<dbReference type="EMBL" id="JACAQB010000006">
    <property type="protein sequence ID" value="NWB96810.1"/>
    <property type="molecule type" value="Genomic_DNA"/>
</dbReference>
<evidence type="ECO:0000256" key="1">
    <source>
        <dbReference type="SAM" id="MobiDB-lite"/>
    </source>
</evidence>
<evidence type="ECO:0000313" key="4">
    <source>
        <dbReference type="Proteomes" id="UP000539985"/>
    </source>
</evidence>
<reference evidence="3 4" key="1">
    <citation type="submission" date="2020-04" db="EMBL/GenBank/DDBJ databases">
        <title>Molecular characterization of pseudomonads from Agaricus bisporus reveal novel blotch 2 pathogens in Western Europe.</title>
        <authorList>
            <person name="Taparia T."/>
            <person name="Krijger M."/>
            <person name="Haynes E."/>
            <person name="Elpinstone J.G."/>
            <person name="Noble R."/>
            <person name="Van Der Wolf J."/>
        </authorList>
    </citation>
    <scope>NUCLEOTIDE SEQUENCE [LARGE SCALE GENOMIC DNA]</scope>
    <source>
        <strain evidence="3 4">H7001</strain>
    </source>
</reference>
<dbReference type="AlphaFoldDB" id="A0A7Y8C1S4"/>
<comment type="caution">
    <text evidence="3">The sequence shown here is derived from an EMBL/GenBank/DDBJ whole genome shotgun (WGS) entry which is preliminary data.</text>
</comment>
<proteinExistence type="predicted"/>
<dbReference type="InterPro" id="IPR014710">
    <property type="entry name" value="RmlC-like_jellyroll"/>
</dbReference>
<organism evidence="3 4">
    <name type="scientific">Pseudomonas gingeri</name>
    <dbReference type="NCBI Taxonomy" id="117681"/>
    <lineage>
        <taxon>Bacteria</taxon>
        <taxon>Pseudomonadati</taxon>
        <taxon>Pseudomonadota</taxon>
        <taxon>Gammaproteobacteria</taxon>
        <taxon>Pseudomonadales</taxon>
        <taxon>Pseudomonadaceae</taxon>
        <taxon>Pseudomonas</taxon>
    </lineage>
</organism>
<gene>
    <name evidence="3" type="ORF">HX882_12975</name>
</gene>
<evidence type="ECO:0000313" key="3">
    <source>
        <dbReference type="EMBL" id="NWB96810.1"/>
    </source>
</evidence>
<dbReference type="InterPro" id="IPR011051">
    <property type="entry name" value="RmlC_Cupin_sf"/>
</dbReference>
<protein>
    <submittedName>
        <fullName evidence="3">Cupin domain-containing protein</fullName>
    </submittedName>
</protein>
<name>A0A7Y8C1S4_9PSED</name>
<dbReference type="SUPFAM" id="SSF51182">
    <property type="entry name" value="RmlC-like cupins"/>
    <property type="match status" value="2"/>
</dbReference>
<dbReference type="Gene3D" id="2.60.120.10">
    <property type="entry name" value="Jelly Rolls"/>
    <property type="match status" value="1"/>
</dbReference>
<dbReference type="Pfam" id="PF12973">
    <property type="entry name" value="Cupin_7"/>
    <property type="match status" value="1"/>
</dbReference>
<sequence length="215" mass="23498">MELNSDHSRRTLVQGAQQPWRPSPVAGVERRMLYRQGEEQARATSLVRYAPGSRFTPHAHPGGEEFLVLEGTFEDERGHYPAGTYVRNPPGSQHAPASASGCVIFVRLQQFAAGDTLDWVAYPSPPSAHRLLFSNRNEEVSLQTWAAGTAITLENEAGIELLVLSGSLMESGDTLQIHAWLRLPGGVPLRVSVGDANASVWIKQTHAPDSTRLPK</sequence>
<dbReference type="InterPro" id="IPR025979">
    <property type="entry name" value="ChrR-like_cupin_dom"/>
</dbReference>
<accession>A0A7Y8C1S4</accession>